<dbReference type="eggNOG" id="COG4584">
    <property type="taxonomic scope" value="Bacteria"/>
</dbReference>
<dbReference type="PANTHER" id="PTHR35004">
    <property type="entry name" value="TRANSPOSASE RV3428C-RELATED"/>
    <property type="match status" value="1"/>
</dbReference>
<keyword evidence="5" id="KW-1185">Reference proteome</keyword>
<accession>W0HQH7</accession>
<sequence>MARKKKKAITEMCIYINVLRMKFEQRRSNRTIAAALGIGCTTVHDILGRFTISNLVWPLPAELSPVDLDRLLYPGKSGKVINTLPSWLDIDTELSRKGMTKQLLWMEYQSAVGGDALGYSQFCALSRDWKKKQRRSMRMEHKAGEKLFIDFCGPTVPIVNPATGSVRQVAIFVAAMGVSGYAYIEACEGQDMASWLNANSRCLHFMGGGGVPELMIPDNLRRAVSTPDRYEPVINQSYQALANHYETVVLPARPRKPKDKAKAESTVQLVERWVLARLRKRRFYSLAELNQVIRELNHELNLRPMRHYGGQSRLERFEQLDKPALGPLPPTQWEYSEYLVARVGPDYHIDYGKNWYSMPHPLVGERVDVIATQRLVQIHHKGVCVATHPRSDNAYRHTTQAAHMPANHKGQSQWTPERLCSWALSVGGCTLKVVESIQKSKAHPEQAYRSVLGLLNLQRRYETTRLEKACALALEKGCINRSFIANVLKHGRESEVTQDGAGVSMLVHENLRGPDSYH</sequence>
<dbReference type="GO" id="GO:0015074">
    <property type="term" value="P:DNA integration"/>
    <property type="evidence" value="ECO:0007669"/>
    <property type="project" value="InterPro"/>
</dbReference>
<evidence type="ECO:0000313" key="5">
    <source>
        <dbReference type="Proteomes" id="UP000019025"/>
    </source>
</evidence>
<feature type="domain" description="Integrase catalytic" evidence="3">
    <location>
        <begin position="139"/>
        <end position="321"/>
    </location>
</feature>
<name>W0HQH7_9GAMM</name>
<dbReference type="Proteomes" id="UP000019025">
    <property type="component" value="Chromosome"/>
</dbReference>
<proteinExistence type="inferred from homology"/>
<dbReference type="EMBL" id="CP006568">
    <property type="protein sequence ID" value="AHF74777.1"/>
    <property type="molecule type" value="Genomic_DNA"/>
</dbReference>
<dbReference type="PROSITE" id="PS50532">
    <property type="entry name" value="HTH_IS408"/>
    <property type="match status" value="1"/>
</dbReference>
<dbReference type="HOGENOM" id="CLU_020626_11_0_6"/>
<dbReference type="RefSeq" id="WP_038469058.1">
    <property type="nucleotide sequence ID" value="NZ_CP006568.1"/>
</dbReference>
<gene>
    <name evidence="4" type="ORF">SOPEG_3492</name>
</gene>
<dbReference type="SUPFAM" id="SSF53098">
    <property type="entry name" value="Ribonuclease H-like"/>
    <property type="match status" value="1"/>
</dbReference>
<dbReference type="InterPro" id="IPR012337">
    <property type="entry name" value="RNaseH-like_sf"/>
</dbReference>
<comment type="similarity">
    <text evidence="1">Belongs to the transposase IS21/IS408/IS1162 family.</text>
</comment>
<dbReference type="PROSITE" id="PS50994">
    <property type="entry name" value="INTEGRASE"/>
    <property type="match status" value="1"/>
</dbReference>
<evidence type="ECO:0000259" key="2">
    <source>
        <dbReference type="PROSITE" id="PS50532"/>
    </source>
</evidence>
<reference evidence="4 5" key="1">
    <citation type="journal article" date="2014" name="Genome Biol. Evol.">
        <title>Genome degeneration and adaptation in a nascent stage of symbiosis.</title>
        <authorList>
            <person name="Oakeson K.F."/>
            <person name="Gil R."/>
            <person name="Clayton A.L."/>
            <person name="Dunn D.M."/>
            <person name="von Niederhausern A.C."/>
            <person name="Hamil C."/>
            <person name="Aoyagi A."/>
            <person name="Duval B."/>
            <person name="Baca A."/>
            <person name="Silva F.J."/>
            <person name="Vallier A."/>
            <person name="Jackson D.G."/>
            <person name="Latorre A."/>
            <person name="Weiss R.B."/>
            <person name="Heddi A."/>
            <person name="Moya A."/>
            <person name="Dale C."/>
        </authorList>
    </citation>
    <scope>NUCLEOTIDE SEQUENCE [LARGE SCALE GENOMIC DNA]</scope>
    <source>
        <strain evidence="5">none</strain>
    </source>
</reference>
<feature type="domain" description="HTH IS408-type" evidence="2">
    <location>
        <begin position="15"/>
        <end position="94"/>
    </location>
</feature>
<dbReference type="InterPro" id="IPR001584">
    <property type="entry name" value="Integrase_cat-core"/>
</dbReference>
<protein>
    <submittedName>
        <fullName evidence="4">Transposase ISSoEn3, IS21 family</fullName>
    </submittedName>
</protein>
<dbReference type="PATRIC" id="fig|2342.5.peg.3817"/>
<dbReference type="AlphaFoldDB" id="W0HQH7"/>
<dbReference type="KEGG" id="pes:SOPEG_3492"/>
<organism evidence="4 5">
    <name type="scientific">Candidatus Sodalis pierantonii str. SOPE</name>
    <dbReference type="NCBI Taxonomy" id="2342"/>
    <lineage>
        <taxon>Bacteria</taxon>
        <taxon>Pseudomonadati</taxon>
        <taxon>Pseudomonadota</taxon>
        <taxon>Gammaproteobacteria</taxon>
        <taxon>Enterobacterales</taxon>
        <taxon>Bruguierivoracaceae</taxon>
        <taxon>Sodalis</taxon>
    </lineage>
</organism>
<dbReference type="NCBIfam" id="NF033546">
    <property type="entry name" value="transpos_IS21"/>
    <property type="match status" value="1"/>
</dbReference>
<dbReference type="Gene3D" id="3.30.420.10">
    <property type="entry name" value="Ribonuclease H-like superfamily/Ribonuclease H"/>
    <property type="match status" value="1"/>
</dbReference>
<dbReference type="GO" id="GO:0003676">
    <property type="term" value="F:nucleic acid binding"/>
    <property type="evidence" value="ECO:0007669"/>
    <property type="project" value="InterPro"/>
</dbReference>
<dbReference type="InterPro" id="IPR017895">
    <property type="entry name" value="HTH_IS408/IS1162_type"/>
</dbReference>
<evidence type="ECO:0000259" key="3">
    <source>
        <dbReference type="PROSITE" id="PS50994"/>
    </source>
</evidence>
<evidence type="ECO:0000313" key="4">
    <source>
        <dbReference type="EMBL" id="AHF74777.1"/>
    </source>
</evidence>
<dbReference type="InterPro" id="IPR054353">
    <property type="entry name" value="IstA-like_C"/>
</dbReference>
<evidence type="ECO:0000256" key="1">
    <source>
        <dbReference type="ARBA" id="ARBA00009277"/>
    </source>
</evidence>
<dbReference type="PANTHER" id="PTHR35004:SF8">
    <property type="entry name" value="TRANSPOSASE RV3428C-RELATED"/>
    <property type="match status" value="1"/>
</dbReference>
<dbReference type="Pfam" id="PF22483">
    <property type="entry name" value="Mu-transpos_C_2"/>
    <property type="match status" value="1"/>
</dbReference>
<dbReference type="InterPro" id="IPR036397">
    <property type="entry name" value="RNaseH_sf"/>
</dbReference>